<organism evidence="2">
    <name type="scientific">marine sediment metagenome</name>
    <dbReference type="NCBI Taxonomy" id="412755"/>
    <lineage>
        <taxon>unclassified sequences</taxon>
        <taxon>metagenomes</taxon>
        <taxon>ecological metagenomes</taxon>
    </lineage>
</organism>
<evidence type="ECO:0000256" key="1">
    <source>
        <dbReference type="SAM" id="MobiDB-lite"/>
    </source>
</evidence>
<dbReference type="EMBL" id="LAZR01046486">
    <property type="protein sequence ID" value="KKK96434.1"/>
    <property type="molecule type" value="Genomic_DNA"/>
</dbReference>
<sequence length="90" mass="9993">FDMLKKIAAKQLLKKPTTEAEGLAMLYTQDGEPTQPLEPDQRDVTERVGDRLDNAIGGMEGQEKPKPPKEGKKSEPEKKKTEPSDPGDLF</sequence>
<dbReference type="AlphaFoldDB" id="A0A0F9C1N7"/>
<protein>
    <submittedName>
        <fullName evidence="2">Uncharacterized protein</fullName>
    </submittedName>
</protein>
<feature type="region of interest" description="Disordered" evidence="1">
    <location>
        <begin position="27"/>
        <end position="90"/>
    </location>
</feature>
<feature type="non-terminal residue" evidence="2">
    <location>
        <position position="1"/>
    </location>
</feature>
<comment type="caution">
    <text evidence="2">The sequence shown here is derived from an EMBL/GenBank/DDBJ whole genome shotgun (WGS) entry which is preliminary data.</text>
</comment>
<accession>A0A0F9C1N7</accession>
<feature type="compositionally biased region" description="Basic and acidic residues" evidence="1">
    <location>
        <begin position="39"/>
        <end position="53"/>
    </location>
</feature>
<name>A0A0F9C1N7_9ZZZZ</name>
<proteinExistence type="predicted"/>
<feature type="compositionally biased region" description="Basic and acidic residues" evidence="1">
    <location>
        <begin position="61"/>
        <end position="83"/>
    </location>
</feature>
<gene>
    <name evidence="2" type="ORF">LCGC14_2662780</name>
</gene>
<reference evidence="2" key="1">
    <citation type="journal article" date="2015" name="Nature">
        <title>Complex archaea that bridge the gap between prokaryotes and eukaryotes.</title>
        <authorList>
            <person name="Spang A."/>
            <person name="Saw J.H."/>
            <person name="Jorgensen S.L."/>
            <person name="Zaremba-Niedzwiedzka K."/>
            <person name="Martijn J."/>
            <person name="Lind A.E."/>
            <person name="van Eijk R."/>
            <person name="Schleper C."/>
            <person name="Guy L."/>
            <person name="Ettema T.J."/>
        </authorList>
    </citation>
    <scope>NUCLEOTIDE SEQUENCE</scope>
</reference>
<evidence type="ECO:0000313" key="2">
    <source>
        <dbReference type="EMBL" id="KKK96434.1"/>
    </source>
</evidence>